<dbReference type="PANTHER" id="PTHR28265">
    <property type="entry name" value="MAINTENANCE OF TELOMERE CAPPING PROTEIN 1"/>
    <property type="match status" value="1"/>
</dbReference>
<dbReference type="OrthoDB" id="5594977at2759"/>
<sequence>MATPHKDSTEAEDVLEFLNSLPESSKTPNNNTSKKEQNDEDILDFLDELEAGDSDKAKAAVSAKAAPKVSTKPAPTETSKVETEVPAPTEVDLNETRQQQEEQEEDFVDPIASITSWWSSSGSKAVDSIWSTAKTNATQLREKAQQEANQLNEQFKKLPINEINEQLTKSINEGSSNITKISNNTKIGFNFLNSVYDSLVNDDEAECLKINLIYDLENFQNVDDLVYKNFKKVLRQVQGGVNLQISDKSNSKRRKSISSNAKGLKTRNLNLFQGSLADGEKLVLANLENYINSYKVGENETAEVSHLFLSILPIQIANVQEANKKNEKEEEEEVKIINVDNENSSTFSFLVVLKDLTNKIEVKTRSQGLPIKWASWLDGSIEAPSSSSATSGEQADKEDEDVDPTEWVKDWVDDALGLSFGVVSQSYVVERMGY</sequence>
<reference evidence="3" key="1">
    <citation type="journal article" date="2021" name="Open Biol.">
        <title>Shared evolutionary footprints suggest mitochondrial oxidative damage underlies multiple complex I losses in fungi.</title>
        <authorList>
            <person name="Schikora-Tamarit M.A."/>
            <person name="Marcet-Houben M."/>
            <person name="Nosek J."/>
            <person name="Gabaldon T."/>
        </authorList>
    </citation>
    <scope>NUCLEOTIDE SEQUENCE</scope>
    <source>
        <strain evidence="3">CBS2887</strain>
    </source>
</reference>
<evidence type="ECO:0008006" key="5">
    <source>
        <dbReference type="Google" id="ProtNLM"/>
    </source>
</evidence>
<feature type="coiled-coil region" evidence="1">
    <location>
        <begin position="134"/>
        <end position="161"/>
    </location>
</feature>
<evidence type="ECO:0000256" key="1">
    <source>
        <dbReference type="SAM" id="Coils"/>
    </source>
</evidence>
<gene>
    <name evidence="3" type="ORF">WICPIJ_003819</name>
</gene>
<evidence type="ECO:0000256" key="2">
    <source>
        <dbReference type="SAM" id="MobiDB-lite"/>
    </source>
</evidence>
<evidence type="ECO:0000313" key="3">
    <source>
        <dbReference type="EMBL" id="KAH3685225.1"/>
    </source>
</evidence>
<reference evidence="3" key="2">
    <citation type="submission" date="2021-01" db="EMBL/GenBank/DDBJ databases">
        <authorList>
            <person name="Schikora-Tamarit M.A."/>
        </authorList>
    </citation>
    <scope>NUCLEOTIDE SEQUENCE</scope>
    <source>
        <strain evidence="3">CBS2887</strain>
    </source>
</reference>
<dbReference type="InterPro" id="IPR018814">
    <property type="entry name" value="DUF5427"/>
</dbReference>
<feature type="coiled-coil region" evidence="1">
    <location>
        <begin position="312"/>
        <end position="339"/>
    </location>
</feature>
<feature type="compositionally biased region" description="Low complexity" evidence="2">
    <location>
        <begin position="59"/>
        <end position="76"/>
    </location>
</feature>
<dbReference type="Proteomes" id="UP000774326">
    <property type="component" value="Unassembled WGS sequence"/>
</dbReference>
<dbReference type="AlphaFoldDB" id="A0A9P8Q953"/>
<proteinExistence type="predicted"/>
<protein>
    <recommendedName>
        <fullName evidence="5">Maintenance of telomere capping protein 1</fullName>
    </recommendedName>
</protein>
<feature type="compositionally biased region" description="Acidic residues" evidence="2">
    <location>
        <begin position="38"/>
        <end position="52"/>
    </location>
</feature>
<feature type="compositionally biased region" description="Low complexity" evidence="2">
    <location>
        <begin position="384"/>
        <end position="393"/>
    </location>
</feature>
<dbReference type="EMBL" id="JAEUBG010002094">
    <property type="protein sequence ID" value="KAH3685225.1"/>
    <property type="molecule type" value="Genomic_DNA"/>
</dbReference>
<name>A0A9P8Q953_WICPI</name>
<evidence type="ECO:0000313" key="4">
    <source>
        <dbReference type="Proteomes" id="UP000774326"/>
    </source>
</evidence>
<feature type="region of interest" description="Disordered" evidence="2">
    <location>
        <begin position="384"/>
        <end position="403"/>
    </location>
</feature>
<accession>A0A9P8Q953</accession>
<dbReference type="Pfam" id="PF10310">
    <property type="entry name" value="DUF5427"/>
    <property type="match status" value="1"/>
</dbReference>
<organism evidence="3 4">
    <name type="scientific">Wickerhamomyces pijperi</name>
    <name type="common">Yeast</name>
    <name type="synonym">Pichia pijperi</name>
    <dbReference type="NCBI Taxonomy" id="599730"/>
    <lineage>
        <taxon>Eukaryota</taxon>
        <taxon>Fungi</taxon>
        <taxon>Dikarya</taxon>
        <taxon>Ascomycota</taxon>
        <taxon>Saccharomycotina</taxon>
        <taxon>Saccharomycetes</taxon>
        <taxon>Phaffomycetales</taxon>
        <taxon>Wickerhamomycetaceae</taxon>
        <taxon>Wickerhamomyces</taxon>
    </lineage>
</organism>
<feature type="compositionally biased region" description="Polar residues" evidence="2">
    <location>
        <begin position="21"/>
        <end position="32"/>
    </location>
</feature>
<keyword evidence="4" id="KW-1185">Reference proteome</keyword>
<dbReference type="PANTHER" id="PTHR28265:SF1">
    <property type="entry name" value="MAINTENANCE OF TELOMERE CAPPING PROTEIN 1"/>
    <property type="match status" value="1"/>
</dbReference>
<comment type="caution">
    <text evidence="3">The sequence shown here is derived from an EMBL/GenBank/DDBJ whole genome shotgun (WGS) entry which is preliminary data.</text>
</comment>
<feature type="region of interest" description="Disordered" evidence="2">
    <location>
        <begin position="1"/>
        <end position="107"/>
    </location>
</feature>
<keyword evidence="1" id="KW-0175">Coiled coil</keyword>